<gene>
    <name evidence="2" type="ORF">L207DRAFT_514549</name>
</gene>
<organism evidence="2 3">
    <name type="scientific">Hyaloscypha variabilis (strain UAMH 11265 / GT02V1 / F)</name>
    <name type="common">Meliniomyces variabilis</name>
    <dbReference type="NCBI Taxonomy" id="1149755"/>
    <lineage>
        <taxon>Eukaryota</taxon>
        <taxon>Fungi</taxon>
        <taxon>Dikarya</taxon>
        <taxon>Ascomycota</taxon>
        <taxon>Pezizomycotina</taxon>
        <taxon>Leotiomycetes</taxon>
        <taxon>Helotiales</taxon>
        <taxon>Hyaloscyphaceae</taxon>
        <taxon>Hyaloscypha</taxon>
        <taxon>Hyaloscypha variabilis</taxon>
    </lineage>
</organism>
<dbReference type="Proteomes" id="UP000235786">
    <property type="component" value="Unassembled WGS sequence"/>
</dbReference>
<protein>
    <submittedName>
        <fullName evidence="2">Uncharacterized protein</fullName>
    </submittedName>
</protein>
<evidence type="ECO:0000313" key="3">
    <source>
        <dbReference type="Proteomes" id="UP000235786"/>
    </source>
</evidence>
<feature type="region of interest" description="Disordered" evidence="1">
    <location>
        <begin position="1"/>
        <end position="26"/>
    </location>
</feature>
<proteinExistence type="predicted"/>
<reference evidence="2 3" key="1">
    <citation type="submission" date="2016-04" db="EMBL/GenBank/DDBJ databases">
        <title>A degradative enzymes factory behind the ericoid mycorrhizal symbiosis.</title>
        <authorList>
            <consortium name="DOE Joint Genome Institute"/>
            <person name="Martino E."/>
            <person name="Morin E."/>
            <person name="Grelet G."/>
            <person name="Kuo A."/>
            <person name="Kohler A."/>
            <person name="Daghino S."/>
            <person name="Barry K."/>
            <person name="Choi C."/>
            <person name="Cichocki N."/>
            <person name="Clum A."/>
            <person name="Copeland A."/>
            <person name="Hainaut M."/>
            <person name="Haridas S."/>
            <person name="Labutti K."/>
            <person name="Lindquist E."/>
            <person name="Lipzen A."/>
            <person name="Khouja H.-R."/>
            <person name="Murat C."/>
            <person name="Ohm R."/>
            <person name="Olson A."/>
            <person name="Spatafora J."/>
            <person name="Veneault-Fourrey C."/>
            <person name="Henrissat B."/>
            <person name="Grigoriev I."/>
            <person name="Martin F."/>
            <person name="Perotto S."/>
        </authorList>
    </citation>
    <scope>NUCLEOTIDE SEQUENCE [LARGE SCALE GENOMIC DNA]</scope>
    <source>
        <strain evidence="2 3">F</strain>
    </source>
</reference>
<name>A0A2J6RFH3_HYAVF</name>
<evidence type="ECO:0000313" key="2">
    <source>
        <dbReference type="EMBL" id="PMD37256.1"/>
    </source>
</evidence>
<evidence type="ECO:0000256" key="1">
    <source>
        <dbReference type="SAM" id="MobiDB-lite"/>
    </source>
</evidence>
<accession>A0A2J6RFH3</accession>
<dbReference type="EMBL" id="KZ613949">
    <property type="protein sequence ID" value="PMD37256.1"/>
    <property type="molecule type" value="Genomic_DNA"/>
</dbReference>
<dbReference type="AlphaFoldDB" id="A0A2J6RFH3"/>
<keyword evidence="3" id="KW-1185">Reference proteome</keyword>
<sequence>MLKVFLENTPTDPDDSPYNDSSRKQNRYDKTRIGFLDESESIAGVNAGIKRYRYDEFERLVLLFGELREIERRVFHGRGTF</sequence>